<protein>
    <submittedName>
        <fullName evidence="1">Uncharacterized protein</fullName>
    </submittedName>
</protein>
<keyword evidence="2" id="KW-1185">Reference proteome</keyword>
<evidence type="ECO:0000313" key="1">
    <source>
        <dbReference type="EMBL" id="KAG0412769.1"/>
    </source>
</evidence>
<reference evidence="1 2" key="1">
    <citation type="journal article" date="2020" name="Cell">
        <title>Large-Scale Comparative Analyses of Tick Genomes Elucidate Their Genetic Diversity and Vector Capacities.</title>
        <authorList>
            <consortium name="Tick Genome and Microbiome Consortium (TIGMIC)"/>
            <person name="Jia N."/>
            <person name="Wang J."/>
            <person name="Shi W."/>
            <person name="Du L."/>
            <person name="Sun Y."/>
            <person name="Zhan W."/>
            <person name="Jiang J.F."/>
            <person name="Wang Q."/>
            <person name="Zhang B."/>
            <person name="Ji P."/>
            <person name="Bell-Sakyi L."/>
            <person name="Cui X.M."/>
            <person name="Yuan T.T."/>
            <person name="Jiang B.G."/>
            <person name="Yang W.F."/>
            <person name="Lam T.T."/>
            <person name="Chang Q.C."/>
            <person name="Ding S.J."/>
            <person name="Wang X.J."/>
            <person name="Zhu J.G."/>
            <person name="Ruan X.D."/>
            <person name="Zhao L."/>
            <person name="Wei J.T."/>
            <person name="Ye R.Z."/>
            <person name="Que T.C."/>
            <person name="Du C.H."/>
            <person name="Zhou Y.H."/>
            <person name="Cheng J.X."/>
            <person name="Dai P.F."/>
            <person name="Guo W.B."/>
            <person name="Han X.H."/>
            <person name="Huang E.J."/>
            <person name="Li L.F."/>
            <person name="Wei W."/>
            <person name="Gao Y.C."/>
            <person name="Liu J.Z."/>
            <person name="Shao H.Z."/>
            <person name="Wang X."/>
            <person name="Wang C.C."/>
            <person name="Yang T.C."/>
            <person name="Huo Q.B."/>
            <person name="Li W."/>
            <person name="Chen H.Y."/>
            <person name="Chen S.E."/>
            <person name="Zhou L.G."/>
            <person name="Ni X.B."/>
            <person name="Tian J.H."/>
            <person name="Sheng Y."/>
            <person name="Liu T."/>
            <person name="Pan Y.S."/>
            <person name="Xia L.Y."/>
            <person name="Li J."/>
            <person name="Zhao F."/>
            <person name="Cao W.C."/>
        </authorList>
    </citation>
    <scope>NUCLEOTIDE SEQUENCE [LARGE SCALE GENOMIC DNA]</scope>
    <source>
        <strain evidence="1">Iper-2018</strain>
    </source>
</reference>
<accession>A0AC60P0S4</accession>
<organism evidence="1 2">
    <name type="scientific">Ixodes persulcatus</name>
    <name type="common">Taiga tick</name>
    <dbReference type="NCBI Taxonomy" id="34615"/>
    <lineage>
        <taxon>Eukaryota</taxon>
        <taxon>Metazoa</taxon>
        <taxon>Ecdysozoa</taxon>
        <taxon>Arthropoda</taxon>
        <taxon>Chelicerata</taxon>
        <taxon>Arachnida</taxon>
        <taxon>Acari</taxon>
        <taxon>Parasitiformes</taxon>
        <taxon>Ixodida</taxon>
        <taxon>Ixodoidea</taxon>
        <taxon>Ixodidae</taxon>
        <taxon>Ixodinae</taxon>
        <taxon>Ixodes</taxon>
    </lineage>
</organism>
<dbReference type="EMBL" id="JABSTQ010011326">
    <property type="protein sequence ID" value="KAG0412769.1"/>
    <property type="molecule type" value="Genomic_DNA"/>
</dbReference>
<gene>
    <name evidence="1" type="ORF">HPB47_010088</name>
</gene>
<comment type="caution">
    <text evidence="1">The sequence shown here is derived from an EMBL/GenBank/DDBJ whole genome shotgun (WGS) entry which is preliminary data.</text>
</comment>
<sequence length="101" mass="11939">MSAMSFRCPQEDQVPLTAEPWAVLRHRLRALRDVRRRLTPLLPRLECGRCAHPGQQQLLLMLEKEEDEDPLMLVISADVRKPRFRVFKRVSAKRWCCEPFL</sequence>
<name>A0AC60P0S4_IXOPE</name>
<proteinExistence type="predicted"/>
<dbReference type="Proteomes" id="UP000805193">
    <property type="component" value="Unassembled WGS sequence"/>
</dbReference>
<evidence type="ECO:0000313" key="2">
    <source>
        <dbReference type="Proteomes" id="UP000805193"/>
    </source>
</evidence>